<evidence type="ECO:0000256" key="4">
    <source>
        <dbReference type="ARBA" id="ARBA00023163"/>
    </source>
</evidence>
<reference evidence="8 9" key="1">
    <citation type="journal article" date="2023" name="G3 (Bethesda)">
        <title>A chromosome-length genome assembly and annotation of blackberry (Rubus argutus, cv. 'Hillquist').</title>
        <authorList>
            <person name="Bruna T."/>
            <person name="Aryal R."/>
            <person name="Dudchenko O."/>
            <person name="Sargent D.J."/>
            <person name="Mead D."/>
            <person name="Buti M."/>
            <person name="Cavallini A."/>
            <person name="Hytonen T."/>
            <person name="Andres J."/>
            <person name="Pham M."/>
            <person name="Weisz D."/>
            <person name="Mascagni F."/>
            <person name="Usai G."/>
            <person name="Natali L."/>
            <person name="Bassil N."/>
            <person name="Fernandez G.E."/>
            <person name="Lomsadze A."/>
            <person name="Armour M."/>
            <person name="Olukolu B."/>
            <person name="Poorten T."/>
            <person name="Britton C."/>
            <person name="Davik J."/>
            <person name="Ashrafi H."/>
            <person name="Aiden E.L."/>
            <person name="Borodovsky M."/>
            <person name="Worthington M."/>
        </authorList>
    </citation>
    <scope>NUCLEOTIDE SEQUENCE [LARGE SCALE GENOMIC DNA]</scope>
    <source>
        <strain evidence="8">PI 553951</strain>
    </source>
</reference>
<name>A0AAW1W5W6_RUBAR</name>
<evidence type="ECO:0000256" key="3">
    <source>
        <dbReference type="ARBA" id="ARBA00023125"/>
    </source>
</evidence>
<evidence type="ECO:0000256" key="1">
    <source>
        <dbReference type="ARBA" id="ARBA00004123"/>
    </source>
</evidence>
<evidence type="ECO:0000313" key="9">
    <source>
        <dbReference type="Proteomes" id="UP001457282"/>
    </source>
</evidence>
<dbReference type="Pfam" id="PF03634">
    <property type="entry name" value="TCP"/>
    <property type="match status" value="1"/>
</dbReference>
<comment type="caution">
    <text evidence="8">The sequence shown here is derived from an EMBL/GenBank/DDBJ whole genome shotgun (WGS) entry which is preliminary data.</text>
</comment>
<dbReference type="PANTHER" id="PTHR31072:SF1">
    <property type="entry name" value="TRANSCRIPTION FACTOR TCP9"/>
    <property type="match status" value="1"/>
</dbReference>
<feature type="region of interest" description="Disordered" evidence="6">
    <location>
        <begin position="144"/>
        <end position="172"/>
    </location>
</feature>
<keyword evidence="9" id="KW-1185">Reference proteome</keyword>
<feature type="domain" description="TCP" evidence="7">
    <location>
        <begin position="73"/>
        <end position="127"/>
    </location>
</feature>
<dbReference type="AlphaFoldDB" id="A0AAW1W5W6"/>
<dbReference type="GO" id="GO:0005634">
    <property type="term" value="C:nucleus"/>
    <property type="evidence" value="ECO:0007669"/>
    <property type="project" value="UniProtKB-SubCell"/>
</dbReference>
<sequence>MDAKQRPSLEENNGLINPTDYSSYDSNPSVSDPKFPATAPSMKEEFDEGSLSMGLIPVPASAALVPAKKRSSTKDRHTKVEGRGRRVRMPAACAARVFQLTRELGHKSDGETIRWLLEHAEPAIIAATGTGTVPSIAVSVGGTLKIPTSSPARPNGEVSELPRKKRKRESNSDYVDVNDLSSVSSGLAPIAPMSCGGGVGGALVPMWQFGANVPAGSFFMFPNSGWAIPAADSISAHQIFNLQGRPISNFVSALQSEVQGCDVQATSGSISSGGGSCSSSLGASNSNAVSSSDTSATTAAPISTTSHTQLLRDFSLGIYDKRELQFLGGLCGNSQTQYSKP</sequence>
<proteinExistence type="predicted"/>
<evidence type="ECO:0000259" key="7">
    <source>
        <dbReference type="PROSITE" id="PS51369"/>
    </source>
</evidence>
<evidence type="ECO:0000256" key="5">
    <source>
        <dbReference type="ARBA" id="ARBA00023242"/>
    </source>
</evidence>
<keyword evidence="4" id="KW-0804">Transcription</keyword>
<accession>A0AAW1W5W6</accession>
<evidence type="ECO:0000256" key="2">
    <source>
        <dbReference type="ARBA" id="ARBA00023015"/>
    </source>
</evidence>
<keyword evidence="3" id="KW-0238">DNA-binding</keyword>
<dbReference type="InterPro" id="IPR005333">
    <property type="entry name" value="Transcription_factor_TCP"/>
</dbReference>
<keyword evidence="5" id="KW-0539">Nucleus</keyword>
<feature type="region of interest" description="Disordered" evidence="6">
    <location>
        <begin position="1"/>
        <end position="48"/>
    </location>
</feature>
<feature type="compositionally biased region" description="Polar residues" evidence="6">
    <location>
        <begin position="10"/>
        <end position="30"/>
    </location>
</feature>
<protein>
    <recommendedName>
        <fullName evidence="7">TCP domain-containing protein</fullName>
    </recommendedName>
</protein>
<keyword evidence="2" id="KW-0805">Transcription regulation</keyword>
<dbReference type="GO" id="GO:0043565">
    <property type="term" value="F:sequence-specific DNA binding"/>
    <property type="evidence" value="ECO:0007669"/>
    <property type="project" value="TreeGrafter"/>
</dbReference>
<dbReference type="EMBL" id="JBEDUW010000007">
    <property type="protein sequence ID" value="KAK9914170.1"/>
    <property type="molecule type" value="Genomic_DNA"/>
</dbReference>
<dbReference type="Proteomes" id="UP001457282">
    <property type="component" value="Unassembled WGS sequence"/>
</dbReference>
<organism evidence="8 9">
    <name type="scientific">Rubus argutus</name>
    <name type="common">Southern blackberry</name>
    <dbReference type="NCBI Taxonomy" id="59490"/>
    <lineage>
        <taxon>Eukaryota</taxon>
        <taxon>Viridiplantae</taxon>
        <taxon>Streptophyta</taxon>
        <taxon>Embryophyta</taxon>
        <taxon>Tracheophyta</taxon>
        <taxon>Spermatophyta</taxon>
        <taxon>Magnoliopsida</taxon>
        <taxon>eudicotyledons</taxon>
        <taxon>Gunneridae</taxon>
        <taxon>Pentapetalae</taxon>
        <taxon>rosids</taxon>
        <taxon>fabids</taxon>
        <taxon>Rosales</taxon>
        <taxon>Rosaceae</taxon>
        <taxon>Rosoideae</taxon>
        <taxon>Rosoideae incertae sedis</taxon>
        <taxon>Rubus</taxon>
    </lineage>
</organism>
<dbReference type="PROSITE" id="PS51369">
    <property type="entry name" value="TCP"/>
    <property type="match status" value="1"/>
</dbReference>
<dbReference type="PANTHER" id="PTHR31072">
    <property type="entry name" value="TRANSCRIPTION FACTOR TCP4-RELATED"/>
    <property type="match status" value="1"/>
</dbReference>
<dbReference type="InterPro" id="IPR017887">
    <property type="entry name" value="TF_TCP_subgr"/>
</dbReference>
<dbReference type="GO" id="GO:0003700">
    <property type="term" value="F:DNA-binding transcription factor activity"/>
    <property type="evidence" value="ECO:0007669"/>
    <property type="project" value="InterPro"/>
</dbReference>
<gene>
    <name evidence="8" type="ORF">M0R45_037962</name>
</gene>
<evidence type="ECO:0000256" key="6">
    <source>
        <dbReference type="SAM" id="MobiDB-lite"/>
    </source>
</evidence>
<evidence type="ECO:0000313" key="8">
    <source>
        <dbReference type="EMBL" id="KAK9914170.1"/>
    </source>
</evidence>
<comment type="subcellular location">
    <subcellularLocation>
        <location evidence="1">Nucleus</location>
    </subcellularLocation>
</comment>